<organism evidence="1 2">
    <name type="scientific">Amycolatopsis heterodermiae</name>
    <dbReference type="NCBI Taxonomy" id="3110235"/>
    <lineage>
        <taxon>Bacteria</taxon>
        <taxon>Bacillati</taxon>
        <taxon>Actinomycetota</taxon>
        <taxon>Actinomycetes</taxon>
        <taxon>Pseudonocardiales</taxon>
        <taxon>Pseudonocardiaceae</taxon>
        <taxon>Amycolatopsis</taxon>
    </lineage>
</organism>
<proteinExistence type="predicted"/>
<keyword evidence="2" id="KW-1185">Reference proteome</keyword>
<accession>A0ABU5R3J0</accession>
<dbReference type="Proteomes" id="UP001304298">
    <property type="component" value="Unassembled WGS sequence"/>
</dbReference>
<protein>
    <submittedName>
        <fullName evidence="1">Uncharacterized protein</fullName>
    </submittedName>
</protein>
<dbReference type="RefSeq" id="WP_323326181.1">
    <property type="nucleotide sequence ID" value="NZ_JAYFSI010000002.1"/>
</dbReference>
<dbReference type="EMBL" id="JAYFSI010000002">
    <property type="protein sequence ID" value="MEA5360229.1"/>
    <property type="molecule type" value="Genomic_DNA"/>
</dbReference>
<name>A0ABU5R3J0_9PSEU</name>
<gene>
    <name evidence="1" type="ORF">VA596_11840</name>
</gene>
<evidence type="ECO:0000313" key="2">
    <source>
        <dbReference type="Proteomes" id="UP001304298"/>
    </source>
</evidence>
<evidence type="ECO:0000313" key="1">
    <source>
        <dbReference type="EMBL" id="MEA5360229.1"/>
    </source>
</evidence>
<sequence>MQHLEELTVVWRSAILPPEYRPRGPLVEVHLVPAAPARHGTPELERIRDELAADFTRAGSSAGGAWAFSTAEDRGLAVLSTGQRTCWFPFEDDDLAVRVAARLTALLDIALPLPDSLATAIGLDPVAATTKVAGRSVSGSGRIRIGTEEALSPGELRRTSREIAEGLVTRLAAPLG</sequence>
<comment type="caution">
    <text evidence="1">The sequence shown here is derived from an EMBL/GenBank/DDBJ whole genome shotgun (WGS) entry which is preliminary data.</text>
</comment>
<reference evidence="1 2" key="1">
    <citation type="submission" date="2023-12" db="EMBL/GenBank/DDBJ databases">
        <title>Amycolatopsis sp. V23-08.</title>
        <authorList>
            <person name="Somphong A."/>
        </authorList>
    </citation>
    <scope>NUCLEOTIDE SEQUENCE [LARGE SCALE GENOMIC DNA]</scope>
    <source>
        <strain evidence="1 2">V23-08</strain>
    </source>
</reference>